<dbReference type="InterPro" id="IPR036942">
    <property type="entry name" value="Beta-barrel_TonB_sf"/>
</dbReference>
<keyword evidence="5" id="KW-0408">Iron</keyword>
<dbReference type="SUPFAM" id="SSF56935">
    <property type="entry name" value="Porins"/>
    <property type="match status" value="1"/>
</dbReference>
<dbReference type="Gene3D" id="2.40.170.20">
    <property type="entry name" value="TonB-dependent receptor, beta-barrel domain"/>
    <property type="match status" value="1"/>
</dbReference>
<name>T0YNE6_9ZZZZ</name>
<comment type="caution">
    <text evidence="11">The sequence shown here is derived from an EMBL/GenBank/DDBJ whole genome shotgun (WGS) entry which is preliminary data.</text>
</comment>
<evidence type="ECO:0000313" key="11">
    <source>
        <dbReference type="EMBL" id="EQD34563.1"/>
    </source>
</evidence>
<keyword evidence="3" id="KW-0410">Iron transport</keyword>
<evidence type="ECO:0000256" key="7">
    <source>
        <dbReference type="ARBA" id="ARBA00023077"/>
    </source>
</evidence>
<dbReference type="EMBL" id="AUZZ01009195">
    <property type="protein sequence ID" value="EQD34563.1"/>
    <property type="molecule type" value="Genomic_DNA"/>
</dbReference>
<accession>T0YNE6</accession>
<dbReference type="PANTHER" id="PTHR32552:SF81">
    <property type="entry name" value="TONB-DEPENDENT OUTER MEMBRANE RECEPTOR"/>
    <property type="match status" value="1"/>
</dbReference>
<evidence type="ECO:0000256" key="4">
    <source>
        <dbReference type="ARBA" id="ARBA00022692"/>
    </source>
</evidence>
<evidence type="ECO:0000259" key="10">
    <source>
        <dbReference type="Pfam" id="PF07715"/>
    </source>
</evidence>
<keyword evidence="11" id="KW-0675">Receptor</keyword>
<evidence type="ECO:0000256" key="5">
    <source>
        <dbReference type="ARBA" id="ARBA00023004"/>
    </source>
</evidence>
<evidence type="ECO:0000256" key="8">
    <source>
        <dbReference type="ARBA" id="ARBA00023136"/>
    </source>
</evidence>
<dbReference type="InterPro" id="IPR039426">
    <property type="entry name" value="TonB-dep_rcpt-like"/>
</dbReference>
<dbReference type="InterPro" id="IPR012910">
    <property type="entry name" value="Plug_dom"/>
</dbReference>
<keyword evidence="8" id="KW-0472">Membrane</keyword>
<feature type="non-terminal residue" evidence="11">
    <location>
        <position position="1"/>
    </location>
</feature>
<dbReference type="AlphaFoldDB" id="T0YNE6"/>
<protein>
    <submittedName>
        <fullName evidence="11">Secreted protein containing TonB-dependent receptor, plug domain protein</fullName>
    </submittedName>
</protein>
<gene>
    <name evidence="11" type="ORF">B2A_12749</name>
</gene>
<keyword evidence="6" id="KW-0406">Ion transport</keyword>
<evidence type="ECO:0000256" key="2">
    <source>
        <dbReference type="ARBA" id="ARBA00022448"/>
    </source>
</evidence>
<dbReference type="GO" id="GO:0006826">
    <property type="term" value="P:iron ion transport"/>
    <property type="evidence" value="ECO:0007669"/>
    <property type="project" value="UniProtKB-KW"/>
</dbReference>
<dbReference type="Pfam" id="PF07715">
    <property type="entry name" value="Plug"/>
    <property type="match status" value="1"/>
</dbReference>
<dbReference type="PROSITE" id="PS52016">
    <property type="entry name" value="TONB_DEPENDENT_REC_3"/>
    <property type="match status" value="1"/>
</dbReference>
<keyword evidence="4" id="KW-0812">Transmembrane</keyword>
<keyword evidence="7" id="KW-0798">TonB box</keyword>
<sequence>YLVALAVAASLGSGVAAVTYAAQPSAAPTGELAEVVVTATKRKTLAQDTPISMTVLTAADIANRGLTDFNTLAQGVPGLAMRTSGPNETEYEMRGLNSSGGNTSMVGVYLDDIALSAPASEQLGKVIIDPNLYDLQRVEVLHGPQGTLYGSSSMGGTVRLIPAMPQLGTFDATGETIVSDTGSGGSINFAQNGMVNLPLGSKVALRLVGSSSSSSGWLNRYVLADNSVQSDTCSSTPCYRPSNFYTAPIISTTTGVNSST</sequence>
<reference evidence="11" key="1">
    <citation type="submission" date="2013-08" db="EMBL/GenBank/DDBJ databases">
        <authorList>
            <person name="Mendez C."/>
            <person name="Richter M."/>
            <person name="Ferrer M."/>
            <person name="Sanchez J."/>
        </authorList>
    </citation>
    <scope>NUCLEOTIDE SEQUENCE</scope>
</reference>
<keyword evidence="9" id="KW-0998">Cell outer membrane</keyword>
<evidence type="ECO:0000256" key="1">
    <source>
        <dbReference type="ARBA" id="ARBA00004571"/>
    </source>
</evidence>
<evidence type="ECO:0000256" key="3">
    <source>
        <dbReference type="ARBA" id="ARBA00022496"/>
    </source>
</evidence>
<evidence type="ECO:0000256" key="6">
    <source>
        <dbReference type="ARBA" id="ARBA00023065"/>
    </source>
</evidence>
<reference evidence="11" key="2">
    <citation type="journal article" date="2014" name="ISME J.">
        <title>Microbial stratification in low pH oxic and suboxic macroscopic growths along an acid mine drainage.</title>
        <authorList>
            <person name="Mendez-Garcia C."/>
            <person name="Mesa V."/>
            <person name="Sprenger R.R."/>
            <person name="Richter M."/>
            <person name="Diez M.S."/>
            <person name="Solano J."/>
            <person name="Bargiela R."/>
            <person name="Golyshina O.V."/>
            <person name="Manteca A."/>
            <person name="Ramos J.L."/>
            <person name="Gallego J.R."/>
            <person name="Llorente I."/>
            <person name="Martins Dos Santos V.A."/>
            <person name="Jensen O.N."/>
            <person name="Pelaez A.I."/>
            <person name="Sanchez J."/>
            <person name="Ferrer M."/>
        </authorList>
    </citation>
    <scope>NUCLEOTIDE SEQUENCE</scope>
</reference>
<feature type="domain" description="TonB-dependent receptor plug" evidence="10">
    <location>
        <begin position="47"/>
        <end position="157"/>
    </location>
</feature>
<feature type="non-terminal residue" evidence="11">
    <location>
        <position position="260"/>
    </location>
</feature>
<comment type="subcellular location">
    <subcellularLocation>
        <location evidence="1">Cell outer membrane</location>
        <topology evidence="1">Multi-pass membrane protein</topology>
    </subcellularLocation>
</comment>
<organism evidence="11">
    <name type="scientific">mine drainage metagenome</name>
    <dbReference type="NCBI Taxonomy" id="410659"/>
    <lineage>
        <taxon>unclassified sequences</taxon>
        <taxon>metagenomes</taxon>
        <taxon>ecological metagenomes</taxon>
    </lineage>
</organism>
<evidence type="ECO:0000256" key="9">
    <source>
        <dbReference type="ARBA" id="ARBA00023237"/>
    </source>
</evidence>
<dbReference type="PANTHER" id="PTHR32552">
    <property type="entry name" value="FERRICHROME IRON RECEPTOR-RELATED"/>
    <property type="match status" value="1"/>
</dbReference>
<dbReference type="GO" id="GO:0009279">
    <property type="term" value="C:cell outer membrane"/>
    <property type="evidence" value="ECO:0007669"/>
    <property type="project" value="UniProtKB-SubCell"/>
</dbReference>
<keyword evidence="2" id="KW-0813">Transport</keyword>
<proteinExistence type="predicted"/>